<evidence type="ECO:0000313" key="14">
    <source>
        <dbReference type="Proteomes" id="UP000803884"/>
    </source>
</evidence>
<feature type="compositionally biased region" description="Low complexity" evidence="10">
    <location>
        <begin position="406"/>
        <end position="429"/>
    </location>
</feature>
<feature type="transmembrane region" description="Helical" evidence="11">
    <location>
        <begin position="155"/>
        <end position="177"/>
    </location>
</feature>
<feature type="transmembrane region" description="Helical" evidence="11">
    <location>
        <begin position="228"/>
        <end position="251"/>
    </location>
</feature>
<dbReference type="InterPro" id="IPR028055">
    <property type="entry name" value="YidC/Oxa/ALB_C"/>
</dbReference>
<gene>
    <name evidence="13" type="ORF">WHR41_01508</name>
</gene>
<dbReference type="CDD" id="cd20069">
    <property type="entry name" value="5TM_Oxa1-like"/>
    <property type="match status" value="1"/>
</dbReference>
<keyword evidence="8 11" id="KW-0472">Membrane</keyword>
<evidence type="ECO:0000256" key="11">
    <source>
        <dbReference type="SAM" id="Phobius"/>
    </source>
</evidence>
<keyword evidence="3 9" id="KW-0812">Transmembrane</keyword>
<dbReference type="RefSeq" id="XP_069232723.1">
    <property type="nucleotide sequence ID" value="XM_069370114.1"/>
</dbReference>
<evidence type="ECO:0000313" key="13">
    <source>
        <dbReference type="EMBL" id="KAL1589618.1"/>
    </source>
</evidence>
<keyword evidence="14" id="KW-1185">Reference proteome</keyword>
<evidence type="ECO:0000256" key="7">
    <source>
        <dbReference type="ARBA" id="ARBA00023128"/>
    </source>
</evidence>
<evidence type="ECO:0000256" key="3">
    <source>
        <dbReference type="ARBA" id="ARBA00022692"/>
    </source>
</evidence>
<accession>A0AB34KXX0</accession>
<evidence type="ECO:0000256" key="8">
    <source>
        <dbReference type="ARBA" id="ARBA00023136"/>
    </source>
</evidence>
<dbReference type="EMBL" id="JAAQHG020000004">
    <property type="protein sequence ID" value="KAL1589618.1"/>
    <property type="molecule type" value="Genomic_DNA"/>
</dbReference>
<evidence type="ECO:0000259" key="12">
    <source>
        <dbReference type="Pfam" id="PF02096"/>
    </source>
</evidence>
<dbReference type="PANTHER" id="PTHR12428:SF66">
    <property type="entry name" value="MITOCHONDRIAL INNER MEMBRANE PROTEIN OXA1L"/>
    <property type="match status" value="1"/>
</dbReference>
<keyword evidence="7" id="KW-0496">Mitochondrion</keyword>
<evidence type="ECO:0000256" key="5">
    <source>
        <dbReference type="ARBA" id="ARBA00022946"/>
    </source>
</evidence>
<keyword evidence="5" id="KW-0809">Transit peptide</keyword>
<dbReference type="GO" id="GO:0005743">
    <property type="term" value="C:mitochondrial inner membrane"/>
    <property type="evidence" value="ECO:0007669"/>
    <property type="project" value="UniProtKB-SubCell"/>
</dbReference>
<dbReference type="InterPro" id="IPR001708">
    <property type="entry name" value="YidC/ALB3/OXA1/COX18"/>
</dbReference>
<dbReference type="PANTHER" id="PTHR12428">
    <property type="entry name" value="OXA1"/>
    <property type="match status" value="1"/>
</dbReference>
<evidence type="ECO:0000256" key="6">
    <source>
        <dbReference type="ARBA" id="ARBA00022989"/>
    </source>
</evidence>
<comment type="caution">
    <text evidence="13">The sequence shown here is derived from an EMBL/GenBank/DDBJ whole genome shotgun (WGS) entry which is preliminary data.</text>
</comment>
<evidence type="ECO:0000256" key="2">
    <source>
        <dbReference type="ARBA" id="ARBA00009877"/>
    </source>
</evidence>
<name>A0AB34KXX0_9PEZI</name>
<feature type="region of interest" description="Disordered" evidence="10">
    <location>
        <begin position="66"/>
        <end position="98"/>
    </location>
</feature>
<evidence type="ECO:0000256" key="10">
    <source>
        <dbReference type="SAM" id="MobiDB-lite"/>
    </source>
</evidence>
<proteinExistence type="inferred from homology"/>
<keyword evidence="6 11" id="KW-1133">Transmembrane helix</keyword>
<comment type="similarity">
    <text evidence="2 9">Belongs to the OXA1/ALB3/YidC family.</text>
</comment>
<evidence type="ECO:0000256" key="9">
    <source>
        <dbReference type="RuleBase" id="RU003945"/>
    </source>
</evidence>
<evidence type="ECO:0000256" key="1">
    <source>
        <dbReference type="ARBA" id="ARBA00004448"/>
    </source>
</evidence>
<sequence length="485" mass="52396">MMPSRGLQAIRGNAPRLYQQQCRNLSSRTLPRASIPSLKSSIRSSPWIARTPGAALSLSAVRYASTTPTTPAPGPASAPQAPLTEPANAAAASSSSTPNLDTITLDDVQLAAASDHISKIPEGIGYLKQIGLDYGTGPTSMIEWILEHIHIWGGLPWWGAIAATAVLLRVVTFPLYLKSNDQAARAMALTSVTKPLTERMQAAQKINDQQAVMLAWQEMRTVRRQAGLSYMTQFTPMLVQSVLGFCSFKLMRAMANLPVPGLRDGGFGWITDLTLTDGYLIVPALMAGAMHVMMRVGGESGQSMETLQPGMRSFMLWGMPGLVFLLTGWQPACVAIWFAASGAFAMGQGLLLQRPAVRAFFGLSPMYKPSPPAESPSESRTIDATATASKTMRYQAPNVRTKRSGPEAPAFASPAARSATAEAAAPAPAKRGVLDSVKEQWASVKKQVQEKQAETLAKRHKDTIARAAADYEKRAQRKKEFERRK</sequence>
<organism evidence="13 14">
    <name type="scientific">Cladosporium halotolerans</name>
    <dbReference type="NCBI Taxonomy" id="1052096"/>
    <lineage>
        <taxon>Eukaryota</taxon>
        <taxon>Fungi</taxon>
        <taxon>Dikarya</taxon>
        <taxon>Ascomycota</taxon>
        <taxon>Pezizomycotina</taxon>
        <taxon>Dothideomycetes</taxon>
        <taxon>Dothideomycetidae</taxon>
        <taxon>Cladosporiales</taxon>
        <taxon>Cladosporiaceae</taxon>
        <taxon>Cladosporium</taxon>
    </lineage>
</organism>
<reference evidence="13 14" key="1">
    <citation type="journal article" date="2020" name="Microbiol. Resour. Announc.">
        <title>Draft Genome Sequence of a Cladosporium Species Isolated from the Mesophotic Ascidian Didemnum maculosum.</title>
        <authorList>
            <person name="Gioti A."/>
            <person name="Siaperas R."/>
            <person name="Nikolaivits E."/>
            <person name="Le Goff G."/>
            <person name="Ouazzani J."/>
            <person name="Kotoulas G."/>
            <person name="Topakas E."/>
        </authorList>
    </citation>
    <scope>NUCLEOTIDE SEQUENCE [LARGE SCALE GENOMIC DNA]</scope>
    <source>
        <strain evidence="13 14">TM138-S3</strain>
    </source>
</reference>
<dbReference type="GO" id="GO:0032977">
    <property type="term" value="F:membrane insertase activity"/>
    <property type="evidence" value="ECO:0007669"/>
    <property type="project" value="InterPro"/>
</dbReference>
<dbReference type="Proteomes" id="UP000803884">
    <property type="component" value="Unassembled WGS sequence"/>
</dbReference>
<comment type="subcellular location">
    <subcellularLocation>
        <location evidence="9">Membrane</location>
        <topology evidence="9">Multi-pass membrane protein</topology>
    </subcellularLocation>
    <subcellularLocation>
        <location evidence="1">Mitochondrion inner membrane</location>
        <topology evidence="1">Multi-pass membrane protein</topology>
    </subcellularLocation>
</comment>
<protein>
    <recommendedName>
        <fullName evidence="12">Membrane insertase YidC/Oxa/ALB C-terminal domain-containing protein</fullName>
    </recommendedName>
</protein>
<dbReference type="GeneID" id="96002952"/>
<feature type="transmembrane region" description="Helical" evidence="11">
    <location>
        <begin position="278"/>
        <end position="298"/>
    </location>
</feature>
<dbReference type="GO" id="GO:0032979">
    <property type="term" value="P:protein insertion into mitochondrial inner membrane from matrix"/>
    <property type="evidence" value="ECO:0007669"/>
    <property type="project" value="TreeGrafter"/>
</dbReference>
<feature type="domain" description="Membrane insertase YidC/Oxa/ALB C-terminal" evidence="12">
    <location>
        <begin position="157"/>
        <end position="353"/>
    </location>
</feature>
<feature type="compositionally biased region" description="Polar residues" evidence="10">
    <location>
        <begin position="382"/>
        <end position="392"/>
    </location>
</feature>
<dbReference type="AlphaFoldDB" id="A0AB34KXX0"/>
<feature type="region of interest" description="Disordered" evidence="10">
    <location>
        <begin position="369"/>
        <end position="432"/>
    </location>
</feature>
<dbReference type="Pfam" id="PF02096">
    <property type="entry name" value="60KD_IMP"/>
    <property type="match status" value="1"/>
</dbReference>
<evidence type="ECO:0000256" key="4">
    <source>
        <dbReference type="ARBA" id="ARBA00022792"/>
    </source>
</evidence>
<keyword evidence="4" id="KW-0999">Mitochondrion inner membrane</keyword>